<accession>A0ABY5JX22</accession>
<keyword evidence="2" id="KW-0732">Signal</keyword>
<dbReference type="Proteomes" id="UP001059773">
    <property type="component" value="Chromosome"/>
</dbReference>
<protein>
    <submittedName>
        <fullName evidence="5">Uncharacterized protein</fullName>
    </submittedName>
</protein>
<feature type="compositionally biased region" description="Low complexity" evidence="1">
    <location>
        <begin position="407"/>
        <end position="417"/>
    </location>
</feature>
<dbReference type="Pfam" id="PF22820">
    <property type="entry name" value="TcaA_3rd_4th"/>
    <property type="match status" value="1"/>
</dbReference>
<name>A0ABY5JX22_9BACI</name>
<dbReference type="RefSeq" id="WP_256708292.1">
    <property type="nucleotide sequence ID" value="NZ_CP101914.1"/>
</dbReference>
<evidence type="ECO:0000259" key="3">
    <source>
        <dbReference type="Pfam" id="PF22820"/>
    </source>
</evidence>
<gene>
    <name evidence="5" type="ORF">NP439_24310</name>
</gene>
<feature type="chain" id="PRO_5046840233" evidence="2">
    <location>
        <begin position="25"/>
        <end position="429"/>
    </location>
</feature>
<evidence type="ECO:0000313" key="5">
    <source>
        <dbReference type="EMBL" id="UUI03114.1"/>
    </source>
</evidence>
<keyword evidence="6" id="KW-1185">Reference proteome</keyword>
<dbReference type="InterPro" id="IPR054530">
    <property type="entry name" value="TcaA_4th"/>
</dbReference>
<dbReference type="InterPro" id="IPR056902">
    <property type="entry name" value="NTF2_YvbJ"/>
</dbReference>
<organism evidence="5 6">
    <name type="scientific">Oceanobacillus jeddahense</name>
    <dbReference type="NCBI Taxonomy" id="1462527"/>
    <lineage>
        <taxon>Bacteria</taxon>
        <taxon>Bacillati</taxon>
        <taxon>Bacillota</taxon>
        <taxon>Bacilli</taxon>
        <taxon>Bacillales</taxon>
        <taxon>Bacillaceae</taxon>
        <taxon>Oceanobacillus</taxon>
    </lineage>
</organism>
<dbReference type="PROSITE" id="PS51257">
    <property type="entry name" value="PROKAR_LIPOPROTEIN"/>
    <property type="match status" value="1"/>
</dbReference>
<evidence type="ECO:0000259" key="4">
    <source>
        <dbReference type="Pfam" id="PF25155"/>
    </source>
</evidence>
<feature type="domain" description="YvbJ-like NTF2-like" evidence="4">
    <location>
        <begin position="287"/>
        <end position="407"/>
    </location>
</feature>
<dbReference type="PANTHER" id="PTHR40038">
    <property type="entry name" value="MEMBRANE-ASSOCIATED PROTEIN TCAA"/>
    <property type="match status" value="1"/>
</dbReference>
<reference evidence="5" key="1">
    <citation type="submission" date="2022-07" db="EMBL/GenBank/DDBJ databases">
        <title>FELIX.</title>
        <authorList>
            <person name="Wan K.H."/>
            <person name="Park S."/>
            <person name="Lawrence Q."/>
            <person name="Eichenberger J.P."/>
            <person name="Booth B.W."/>
            <person name="Piaggio A.J."/>
            <person name="Chandler J.C."/>
            <person name="Franklin A.B."/>
            <person name="Celniker S.E."/>
        </authorList>
    </citation>
    <scope>NUCLEOTIDE SEQUENCE</scope>
    <source>
        <strain evidence="5">QA-1986 374</strain>
    </source>
</reference>
<dbReference type="PANTHER" id="PTHR40038:SF1">
    <property type="entry name" value="MEMBRANE-ASSOCIATED PROTEIN TCAA"/>
    <property type="match status" value="1"/>
</dbReference>
<proteinExistence type="predicted"/>
<feature type="region of interest" description="Disordered" evidence="1">
    <location>
        <begin position="407"/>
        <end position="429"/>
    </location>
</feature>
<sequence>MRKFHFNKTYALFLFILTALFLSACSNSSEKAAQDFKETVDDRDPEGLLELVTVDEGTYWTEQQAQQVIETFHDDSGKYQEQLRLLEQQVNALDEDTMLSNEEGLFYFDDEGELRVRNYEVTVTNETSDLEPDQITITVDEGDALEVENLDDTLGLFGPGEYTFAAEGEFPYATVNSEGSFSLLSSDSFNQSINLDLQGSFVYITSSVDNTKLLVNGEEADTEITADEYGYMDGVEFGPVSDGNTLQGVVEFPWEEAQSEELTVGSEEEYDITPGILTSEEDREEMTELLNNYFESRMAALVELEIDELTEDVSEELRESLNDDIKSDINSESSHDGEVFGTRIDFGSPSYELGSGGRHYVTLPVEVHREYGKNYKYGGDDDPKEEYVDRSMTLEYLEDEDKWIISEENSSGFGSNEPMTGDDIVETEL</sequence>
<feature type="domain" description="TcaA 4th" evidence="3">
    <location>
        <begin position="199"/>
        <end position="272"/>
    </location>
</feature>
<evidence type="ECO:0000256" key="2">
    <source>
        <dbReference type="SAM" id="SignalP"/>
    </source>
</evidence>
<feature type="signal peptide" evidence="2">
    <location>
        <begin position="1"/>
        <end position="24"/>
    </location>
</feature>
<evidence type="ECO:0000313" key="6">
    <source>
        <dbReference type="Proteomes" id="UP001059773"/>
    </source>
</evidence>
<evidence type="ECO:0000256" key="1">
    <source>
        <dbReference type="SAM" id="MobiDB-lite"/>
    </source>
</evidence>
<dbReference type="Pfam" id="PF25155">
    <property type="entry name" value="NTF2_YvbJ"/>
    <property type="match status" value="1"/>
</dbReference>
<dbReference type="EMBL" id="CP101914">
    <property type="protein sequence ID" value="UUI03114.1"/>
    <property type="molecule type" value="Genomic_DNA"/>
</dbReference>